<comment type="caution">
    <text evidence="2">The sequence shown here is derived from an EMBL/GenBank/DDBJ whole genome shotgun (WGS) entry which is preliminary data.</text>
</comment>
<protein>
    <submittedName>
        <fullName evidence="2">Uncharacterized protein</fullName>
    </submittedName>
</protein>
<keyword evidence="3" id="KW-1185">Reference proteome</keyword>
<evidence type="ECO:0000313" key="3">
    <source>
        <dbReference type="Proteomes" id="UP001603978"/>
    </source>
</evidence>
<accession>A0ABW7AP39</accession>
<evidence type="ECO:0000256" key="1">
    <source>
        <dbReference type="SAM" id="MobiDB-lite"/>
    </source>
</evidence>
<dbReference type="RefSeq" id="WP_393173687.1">
    <property type="nucleotide sequence ID" value="NZ_JBICRM010000034.1"/>
</dbReference>
<dbReference type="EMBL" id="JBICRM010000034">
    <property type="protein sequence ID" value="MFG1709172.1"/>
    <property type="molecule type" value="Genomic_DNA"/>
</dbReference>
<gene>
    <name evidence="2" type="ORF">ACFLIM_38875</name>
</gene>
<name>A0ABW7AP39_9ACTN</name>
<dbReference type="Proteomes" id="UP001603978">
    <property type="component" value="Unassembled WGS sequence"/>
</dbReference>
<evidence type="ECO:0000313" key="2">
    <source>
        <dbReference type="EMBL" id="MFG1709172.1"/>
    </source>
</evidence>
<reference evidence="2 3" key="1">
    <citation type="submission" date="2024-10" db="EMBL/GenBank/DDBJ databases">
        <authorList>
            <person name="Topkara A.R."/>
            <person name="Saygin H."/>
        </authorList>
    </citation>
    <scope>NUCLEOTIDE SEQUENCE [LARGE SCALE GENOMIC DNA]</scope>
    <source>
        <strain evidence="2 3">M3C6</strain>
    </source>
</reference>
<organism evidence="2 3">
    <name type="scientific">Nonomuraea marmarensis</name>
    <dbReference type="NCBI Taxonomy" id="3351344"/>
    <lineage>
        <taxon>Bacteria</taxon>
        <taxon>Bacillati</taxon>
        <taxon>Actinomycetota</taxon>
        <taxon>Actinomycetes</taxon>
        <taxon>Streptosporangiales</taxon>
        <taxon>Streptosporangiaceae</taxon>
        <taxon>Nonomuraea</taxon>
    </lineage>
</organism>
<sequence>MPETDTNPLCIGPRCGRGEPRQAANGRLICATCTTRLRRDTEITPLLTRWLEQHKTPGQGGGDKVSGSQEAGTPPRLDVLSMLHEGATPIHGDDDDQIGPPSIPSTLKNWAWLIAEQRGLVYPQRADVDELSAWLLRHLDWATGQPWIDDMIGEVGALRRWAHGLAPWAVHVQDLVGPCRACGKRALFRVAGERYIECDAREDVGGCGSLWTWEEYEEHVAELVGRRRQSRKVGAKTKRGMAE</sequence>
<proteinExistence type="predicted"/>
<feature type="region of interest" description="Disordered" evidence="1">
    <location>
        <begin position="51"/>
        <end position="75"/>
    </location>
</feature>